<dbReference type="EMBL" id="FOCO01000030">
    <property type="protein sequence ID" value="SEN89785.1"/>
    <property type="molecule type" value="Genomic_DNA"/>
</dbReference>
<dbReference type="OrthoDB" id="9777859at2"/>
<dbReference type="SUPFAM" id="SSF75304">
    <property type="entry name" value="Amidase signature (AS) enzymes"/>
    <property type="match status" value="1"/>
</dbReference>
<dbReference type="GO" id="GO:0016740">
    <property type="term" value="F:transferase activity"/>
    <property type="evidence" value="ECO:0007669"/>
    <property type="project" value="UniProtKB-KW"/>
</dbReference>
<evidence type="ECO:0000313" key="2">
    <source>
        <dbReference type="EMBL" id="SEN89785.1"/>
    </source>
</evidence>
<dbReference type="Pfam" id="PF01425">
    <property type="entry name" value="Amidase"/>
    <property type="match status" value="1"/>
</dbReference>
<sequence>MTDTDITLGEIAAAERLMGVRYTDAERAQMVDNLEGQIAQALQRRAVPLANAVPMASKFDPRLPGFAMPHGADALTLSTVHTTLPKEDADIAFAPITDLAHWIATGVLDSRRLTKIYLDRIAEFGPKLECWAMVTPDLAMAEAEAADALTRAGVNLGPLHGIPYGLKDLFDTKGIVTGWGAEPFRDRVPDQDATIVGLLRAKGAVLLGKTTVGALAYNDIWYGGVTRNPWNLNEGSSGSSAGSASATAAGLCAFAIGTETLGSITSPSQRCGTTGLRPTFGRVSRAGAMALCNSLDKVGPMCRSVEDTAIVLAALNGGDSADRSSIAAPFVFDANRPIAGLRLGYLPDAFGDGATPVDHAALAAARRLGVEVVEVALPDLPYGALMNILYAEAAASFEDLTLGNLDDTLTWQDDGAWPNTMRKARFLSAVDHVQLDRLRYVVMQALDGLFRDVDALIGPFMTGPMLIASNYTGHPCLHLRAGFQDLGTRSPASLGSGKLTTGDADVSGRSFTVPQGISLWGRLFDEGPILNIGMALERELGVAHLRPGFPT</sequence>
<dbReference type="AlphaFoldDB" id="A0A1H8KAB6"/>
<dbReference type="PANTHER" id="PTHR11895:SF73">
    <property type="entry name" value="AMIDASE FAMILY PROTEIN"/>
    <property type="match status" value="1"/>
</dbReference>
<dbReference type="Gene3D" id="3.90.1300.10">
    <property type="entry name" value="Amidase signature (AS) domain"/>
    <property type="match status" value="1"/>
</dbReference>
<protein>
    <submittedName>
        <fullName evidence="2">Asp-tRNAAsn/Glu-tRNAGln amidotransferase A subunit</fullName>
    </submittedName>
</protein>
<organism evidence="2 3">
    <name type="scientific">Pseudorhodobacter antarcticus</name>
    <dbReference type="NCBI Taxonomy" id="1077947"/>
    <lineage>
        <taxon>Bacteria</taxon>
        <taxon>Pseudomonadati</taxon>
        <taxon>Pseudomonadota</taxon>
        <taxon>Alphaproteobacteria</taxon>
        <taxon>Rhodobacterales</taxon>
        <taxon>Paracoccaceae</taxon>
        <taxon>Pseudorhodobacter</taxon>
    </lineage>
</organism>
<evidence type="ECO:0000259" key="1">
    <source>
        <dbReference type="Pfam" id="PF01425"/>
    </source>
</evidence>
<dbReference type="InterPro" id="IPR036928">
    <property type="entry name" value="AS_sf"/>
</dbReference>
<gene>
    <name evidence="2" type="ORF">SAMN05216227_103029</name>
</gene>
<dbReference type="Proteomes" id="UP000183002">
    <property type="component" value="Unassembled WGS sequence"/>
</dbReference>
<dbReference type="InterPro" id="IPR000120">
    <property type="entry name" value="Amidase"/>
</dbReference>
<dbReference type="RefSeq" id="WP_050519190.1">
    <property type="nucleotide sequence ID" value="NZ_FOCO01000030.1"/>
</dbReference>
<name>A0A1H8KAB6_9RHOB</name>
<dbReference type="InterPro" id="IPR023631">
    <property type="entry name" value="Amidase_dom"/>
</dbReference>
<proteinExistence type="predicted"/>
<reference evidence="2 3" key="1">
    <citation type="submission" date="2016-10" db="EMBL/GenBank/DDBJ databases">
        <authorList>
            <person name="de Groot N.N."/>
        </authorList>
    </citation>
    <scope>NUCLEOTIDE SEQUENCE [LARGE SCALE GENOMIC DNA]</scope>
    <source>
        <strain evidence="2 3">CGMCC 1.10836</strain>
    </source>
</reference>
<dbReference type="STRING" id="1077947.SAMN05216227_103029"/>
<keyword evidence="2" id="KW-0808">Transferase</keyword>
<feature type="domain" description="Amidase" evidence="1">
    <location>
        <begin position="113"/>
        <end position="464"/>
    </location>
</feature>
<dbReference type="GO" id="GO:0050567">
    <property type="term" value="F:glutaminyl-tRNA synthase (glutamine-hydrolyzing) activity"/>
    <property type="evidence" value="ECO:0007669"/>
    <property type="project" value="TreeGrafter"/>
</dbReference>
<keyword evidence="3" id="KW-1185">Reference proteome</keyword>
<accession>A0A1H8KAB6</accession>
<dbReference type="PANTHER" id="PTHR11895">
    <property type="entry name" value="TRANSAMIDASE"/>
    <property type="match status" value="1"/>
</dbReference>
<evidence type="ECO:0000313" key="3">
    <source>
        <dbReference type="Proteomes" id="UP000183002"/>
    </source>
</evidence>